<evidence type="ECO:0000313" key="2">
    <source>
        <dbReference type="EMBL" id="QFX95098.1"/>
    </source>
</evidence>
<dbReference type="KEGG" id="atx:GCD22_00599"/>
<feature type="region of interest" description="Disordered" evidence="1">
    <location>
        <begin position="124"/>
        <end position="235"/>
    </location>
</feature>
<evidence type="ECO:0000313" key="3">
    <source>
        <dbReference type="Proteomes" id="UP000363590"/>
    </source>
</evidence>
<dbReference type="AlphaFoldDB" id="A0A5P9XMS3"/>
<dbReference type="EMBL" id="CP045571">
    <property type="protein sequence ID" value="QFX95098.1"/>
    <property type="molecule type" value="Genomic_DNA"/>
</dbReference>
<dbReference type="InterPro" id="IPR010781">
    <property type="entry name" value="DUF1376"/>
</dbReference>
<evidence type="ECO:0000256" key="1">
    <source>
        <dbReference type="SAM" id="MobiDB-lite"/>
    </source>
</evidence>
<accession>A0A5P9XMS3</accession>
<feature type="compositionally biased region" description="Low complexity" evidence="1">
    <location>
        <begin position="152"/>
        <end position="161"/>
    </location>
</feature>
<dbReference type="Pfam" id="PF07120">
    <property type="entry name" value="DUF1376"/>
    <property type="match status" value="1"/>
</dbReference>
<name>A0A5P9XMS3_ACITH</name>
<gene>
    <name evidence="2" type="ORF">GCD22_00599</name>
</gene>
<feature type="compositionally biased region" description="Basic and acidic residues" evidence="1">
    <location>
        <begin position="192"/>
        <end position="208"/>
    </location>
</feature>
<organism evidence="2 3">
    <name type="scientific">Acidithiobacillus thiooxidans ATCC 19377</name>
    <dbReference type="NCBI Taxonomy" id="637390"/>
    <lineage>
        <taxon>Bacteria</taxon>
        <taxon>Pseudomonadati</taxon>
        <taxon>Pseudomonadota</taxon>
        <taxon>Acidithiobacillia</taxon>
        <taxon>Acidithiobacillales</taxon>
        <taxon>Acidithiobacillaceae</taxon>
        <taxon>Acidithiobacillus</taxon>
    </lineage>
</organism>
<dbReference type="RefSeq" id="WP_244947561.1">
    <property type="nucleotide sequence ID" value="NZ_CP045571.1"/>
</dbReference>
<feature type="compositionally biased region" description="Polar residues" evidence="1">
    <location>
        <begin position="124"/>
        <end position="134"/>
    </location>
</feature>
<protein>
    <submittedName>
        <fullName evidence="2">DUF1376 domain-containing protein</fullName>
    </submittedName>
</protein>
<dbReference type="GeneID" id="60695018"/>
<feature type="region of interest" description="Disordered" evidence="1">
    <location>
        <begin position="298"/>
        <end position="319"/>
    </location>
</feature>
<sequence>MPSDAQKLDCSALPPPPVPADIDLRSYCWMKLDLSRLHSSDFIHLASNEEFGAAVKLWTESMRQVPAGSLPNDDKILACLAGYRGSPRRWMKVRTIALHGFSLCSDGRLYHPVLAEMVLDAWGNKTQQPTSSPSDPRAKDRERLRRWRAAQRARQENAQSNRTEEAHYSTQADETAETFQDRFTETFPETAETFHRKEREREKRERRNVNNVSETAGETFQETPPPEPSPLPTATREGTLCKKLRGLGVRAAPHMVVVQEMCARHSDEHILAAAEIALEKKGSGIHVGYIAAMLKDPGRSSVKGAKNKQTDGPPNRSLLPPVAVAESHFIAL</sequence>
<dbReference type="Proteomes" id="UP000363590">
    <property type="component" value="Chromosome"/>
</dbReference>
<proteinExistence type="predicted"/>
<reference evidence="2 3" key="1">
    <citation type="submission" date="2019-10" db="EMBL/GenBank/DDBJ databases">
        <authorList>
            <person name="Wang R."/>
        </authorList>
    </citation>
    <scope>NUCLEOTIDE SEQUENCE [LARGE SCALE GENOMIC DNA]</scope>
    <source>
        <strain evidence="2 3">ATCC 19377</strain>
    </source>
</reference>